<dbReference type="Pfam" id="PF02671">
    <property type="entry name" value="PAH"/>
    <property type="match status" value="1"/>
</dbReference>
<evidence type="ECO:0000256" key="1">
    <source>
        <dbReference type="ARBA" id="ARBA00004123"/>
    </source>
</evidence>
<dbReference type="GO" id="GO:0000785">
    <property type="term" value="C:chromatin"/>
    <property type="evidence" value="ECO:0007669"/>
    <property type="project" value="TreeGrafter"/>
</dbReference>
<evidence type="ECO:0000256" key="2">
    <source>
        <dbReference type="ARBA" id="ARBA00023242"/>
    </source>
</evidence>
<dbReference type="EMBL" id="CP144748">
    <property type="protein sequence ID" value="WVZ71938.1"/>
    <property type="molecule type" value="Genomic_DNA"/>
</dbReference>
<dbReference type="GO" id="GO:0000122">
    <property type="term" value="P:negative regulation of transcription by RNA polymerase II"/>
    <property type="evidence" value="ECO:0007669"/>
    <property type="project" value="TreeGrafter"/>
</dbReference>
<dbReference type="GO" id="GO:0003714">
    <property type="term" value="F:transcription corepressor activity"/>
    <property type="evidence" value="ECO:0007669"/>
    <property type="project" value="InterPro"/>
</dbReference>
<dbReference type="PANTHER" id="PTHR12346">
    <property type="entry name" value="SIN3B-RELATED"/>
    <property type="match status" value="1"/>
</dbReference>
<dbReference type="InterPro" id="IPR039774">
    <property type="entry name" value="Sin3-like"/>
</dbReference>
<dbReference type="Proteomes" id="UP001341281">
    <property type="component" value="Chromosome 04"/>
</dbReference>
<dbReference type="PANTHER" id="PTHR12346:SF50">
    <property type="entry name" value="HISTONE DEACETYLASE INTERACTING DOMAIN-CONTAINING PROTEIN"/>
    <property type="match status" value="1"/>
</dbReference>
<name>A0AAQ3WRQ9_PASNO</name>
<dbReference type="FunFam" id="1.20.1160.11:FF:000001">
    <property type="entry name" value="Paired amphipathic helix protein Sin3"/>
    <property type="match status" value="1"/>
</dbReference>
<protein>
    <submittedName>
        <fullName evidence="4">Uncharacterized protein</fullName>
    </submittedName>
</protein>
<sequence length="222" mass="24363">MATSSADDEAICCLSAEFIDSWLYKSSQPGDKDTKILPSQFLQIDRNTLLVLYLPAELPSPSIHPLWSLHQLHSEQSAWISQRSLGIMIYSSFSSDRPVAAGGGGRKIATAAGEATGSWSPSVEDAMGFVQMVKEAFKDRHPDKYHLFLSVMDDFRNQRVGIAEVASTAKELFHDSPTLALGFNVFLPKGHRIQVGLDELAACFIRDMNLDDDDDDDAVGAN</sequence>
<comment type="subcellular location">
    <subcellularLocation>
        <location evidence="1 3">Nucleus</location>
    </subcellularLocation>
</comment>
<gene>
    <name evidence="4" type="ORF">U9M48_020466</name>
</gene>
<dbReference type="SUPFAM" id="SSF47762">
    <property type="entry name" value="PAH2 domain"/>
    <property type="match status" value="1"/>
</dbReference>
<organism evidence="4 5">
    <name type="scientific">Paspalum notatum var. saurae</name>
    <dbReference type="NCBI Taxonomy" id="547442"/>
    <lineage>
        <taxon>Eukaryota</taxon>
        <taxon>Viridiplantae</taxon>
        <taxon>Streptophyta</taxon>
        <taxon>Embryophyta</taxon>
        <taxon>Tracheophyta</taxon>
        <taxon>Spermatophyta</taxon>
        <taxon>Magnoliopsida</taxon>
        <taxon>Liliopsida</taxon>
        <taxon>Poales</taxon>
        <taxon>Poaceae</taxon>
        <taxon>PACMAD clade</taxon>
        <taxon>Panicoideae</taxon>
        <taxon>Andropogonodae</taxon>
        <taxon>Paspaleae</taxon>
        <taxon>Paspalinae</taxon>
        <taxon>Paspalum</taxon>
    </lineage>
</organism>
<keyword evidence="2 3" id="KW-0539">Nucleus</keyword>
<dbReference type="PROSITE" id="PS51477">
    <property type="entry name" value="PAH"/>
    <property type="match status" value="1"/>
</dbReference>
<accession>A0AAQ3WRQ9</accession>
<reference evidence="4 5" key="1">
    <citation type="submission" date="2024-02" db="EMBL/GenBank/DDBJ databases">
        <title>High-quality chromosome-scale genome assembly of Pensacola bahiagrass (Paspalum notatum Flugge var. saurae).</title>
        <authorList>
            <person name="Vega J.M."/>
            <person name="Podio M."/>
            <person name="Orjuela J."/>
            <person name="Siena L.A."/>
            <person name="Pessino S.C."/>
            <person name="Combes M.C."/>
            <person name="Mariac C."/>
            <person name="Albertini E."/>
            <person name="Pupilli F."/>
            <person name="Ortiz J.P.A."/>
            <person name="Leblanc O."/>
        </authorList>
    </citation>
    <scope>NUCLEOTIDE SEQUENCE [LARGE SCALE GENOMIC DNA]</scope>
    <source>
        <strain evidence="4">R1</strain>
        <tissue evidence="4">Leaf</tissue>
    </source>
</reference>
<keyword evidence="5" id="KW-1185">Reference proteome</keyword>
<dbReference type="GO" id="GO:0000118">
    <property type="term" value="C:histone deacetylase complex"/>
    <property type="evidence" value="ECO:0007669"/>
    <property type="project" value="TreeGrafter"/>
</dbReference>
<evidence type="ECO:0000256" key="3">
    <source>
        <dbReference type="PROSITE-ProRule" id="PRU00810"/>
    </source>
</evidence>
<proteinExistence type="predicted"/>
<dbReference type="InterPro" id="IPR036600">
    <property type="entry name" value="PAH_sf"/>
</dbReference>
<dbReference type="InterPro" id="IPR003822">
    <property type="entry name" value="PAH"/>
</dbReference>
<dbReference type="AlphaFoldDB" id="A0AAQ3WRQ9"/>
<dbReference type="Gene3D" id="1.20.1160.11">
    <property type="entry name" value="Paired amphipathic helix"/>
    <property type="match status" value="1"/>
</dbReference>
<evidence type="ECO:0000313" key="5">
    <source>
        <dbReference type="Proteomes" id="UP001341281"/>
    </source>
</evidence>
<evidence type="ECO:0000313" key="4">
    <source>
        <dbReference type="EMBL" id="WVZ71938.1"/>
    </source>
</evidence>